<dbReference type="SUPFAM" id="SSF50447">
    <property type="entry name" value="Translation proteins"/>
    <property type="match status" value="1"/>
</dbReference>
<proteinExistence type="predicted"/>
<dbReference type="Pfam" id="PF01411">
    <property type="entry name" value="tRNA-synt_2c"/>
    <property type="match status" value="1"/>
</dbReference>
<name>A0ABU5HHK2_9BACT</name>
<evidence type="ECO:0000256" key="1">
    <source>
        <dbReference type="ARBA" id="ARBA00001947"/>
    </source>
</evidence>
<evidence type="ECO:0000256" key="2">
    <source>
        <dbReference type="ARBA" id="ARBA00004496"/>
    </source>
</evidence>
<dbReference type="SMART" id="SM00863">
    <property type="entry name" value="tRNA_SAD"/>
    <property type="match status" value="1"/>
</dbReference>
<evidence type="ECO:0000256" key="5">
    <source>
        <dbReference type="ARBA" id="ARBA00022833"/>
    </source>
</evidence>
<comment type="subcellular location">
    <subcellularLocation>
        <location evidence="2">Cytoplasm</location>
    </subcellularLocation>
</comment>
<evidence type="ECO:0000256" key="3">
    <source>
        <dbReference type="ARBA" id="ARBA00017959"/>
    </source>
</evidence>
<keyword evidence="9" id="KW-1185">Reference proteome</keyword>
<dbReference type="PANTHER" id="PTHR43462:SF1">
    <property type="entry name" value="ALANYL-TRNA EDITING PROTEIN AARSD1"/>
    <property type="match status" value="1"/>
</dbReference>
<sequence length="406" mass="42972">MLSLRDMSPTERLYYSDPFLHQFSGRVLAHAAWNGAPSLVLDRTAFYPEAGGQMADRGVLGGLAVKDVQVDDAGLVHHVLELAEGKGLPEVGAELAGQIDRARRRVHMALHTGQHMLSRALVDVANAHTVSSRLGETLCTIDVDLDALDERQVAEAEALVNAVIDDDIQIRSFFPTPEELAALPLRRAPKVTDNIRVVQIGDFDVSPCGGTHCTRSAQVGLIRVLGVERYKSKGRVSFSAGPRARSELWEEAGTLRGLGRAFTCGPGEVPTVIEKLRRELTEAREALGAARAKLADQTATELAAALEQSPEHRVVAVLDGAGPESLRAIAARLTARPEAVVFLAGRAPEGLAVLIARGSGSPFGCGAFLKRLAEAGGGRGGGRPEHAEGRLPAGADFPALVASLLG</sequence>
<dbReference type="InterPro" id="IPR018164">
    <property type="entry name" value="Ala-tRNA-synth_IIc_N"/>
</dbReference>
<dbReference type="Gene3D" id="3.30.980.10">
    <property type="entry name" value="Threonyl-trna Synthetase, Chain A, domain 2"/>
    <property type="match status" value="1"/>
</dbReference>
<gene>
    <name evidence="8" type="ORF">SYV04_41510</name>
</gene>
<dbReference type="InterPro" id="IPR009000">
    <property type="entry name" value="Transl_B-barrel_sf"/>
</dbReference>
<evidence type="ECO:0000256" key="6">
    <source>
        <dbReference type="ARBA" id="ARBA00032577"/>
    </source>
</evidence>
<comment type="caution">
    <text evidence="8">The sequence shown here is derived from an EMBL/GenBank/DDBJ whole genome shotgun (WGS) entry which is preliminary data.</text>
</comment>
<reference evidence="8 9" key="1">
    <citation type="submission" date="2023-12" db="EMBL/GenBank/DDBJ databases">
        <title>the genome sequence of Hyalangium sp. s54d21.</title>
        <authorList>
            <person name="Zhang X."/>
        </authorList>
    </citation>
    <scope>NUCLEOTIDE SEQUENCE [LARGE SCALE GENOMIC DNA]</scope>
    <source>
        <strain evidence="9">s54d21</strain>
    </source>
</reference>
<dbReference type="EMBL" id="JAXIVS010000025">
    <property type="protein sequence ID" value="MDY7232937.1"/>
    <property type="molecule type" value="Genomic_DNA"/>
</dbReference>
<dbReference type="InterPro" id="IPR018163">
    <property type="entry name" value="Thr/Ala-tRNA-synth_IIc_edit"/>
</dbReference>
<organism evidence="8 9">
    <name type="scientific">Hyalangium rubrum</name>
    <dbReference type="NCBI Taxonomy" id="3103134"/>
    <lineage>
        <taxon>Bacteria</taxon>
        <taxon>Pseudomonadati</taxon>
        <taxon>Myxococcota</taxon>
        <taxon>Myxococcia</taxon>
        <taxon>Myxococcales</taxon>
        <taxon>Cystobacterineae</taxon>
        <taxon>Archangiaceae</taxon>
        <taxon>Hyalangium</taxon>
    </lineage>
</organism>
<keyword evidence="5" id="KW-0862">Zinc</keyword>
<dbReference type="PROSITE" id="PS50860">
    <property type="entry name" value="AA_TRNA_LIGASE_II_ALA"/>
    <property type="match status" value="1"/>
</dbReference>
<feature type="domain" description="Alanyl-transfer RNA synthetases family profile" evidence="7">
    <location>
        <begin position="1"/>
        <end position="225"/>
    </location>
</feature>
<dbReference type="SUPFAM" id="SSF55186">
    <property type="entry name" value="ThrRS/AlaRS common domain"/>
    <property type="match status" value="1"/>
</dbReference>
<dbReference type="Pfam" id="PF07973">
    <property type="entry name" value="tRNA_SAD"/>
    <property type="match status" value="1"/>
</dbReference>
<dbReference type="InterPro" id="IPR018165">
    <property type="entry name" value="Ala-tRNA-synth_IIc_core"/>
</dbReference>
<accession>A0ABU5HHK2</accession>
<keyword evidence="4" id="KW-0479">Metal-binding</keyword>
<dbReference type="Gene3D" id="3.10.310.40">
    <property type="match status" value="1"/>
</dbReference>
<dbReference type="Pfam" id="PF02272">
    <property type="entry name" value="DHHA1"/>
    <property type="match status" value="1"/>
</dbReference>
<evidence type="ECO:0000256" key="4">
    <source>
        <dbReference type="ARBA" id="ARBA00022723"/>
    </source>
</evidence>
<evidence type="ECO:0000313" key="8">
    <source>
        <dbReference type="EMBL" id="MDY7232937.1"/>
    </source>
</evidence>
<dbReference type="PANTHER" id="PTHR43462">
    <property type="entry name" value="ALANYL-TRNA EDITING PROTEIN"/>
    <property type="match status" value="1"/>
</dbReference>
<dbReference type="InterPro" id="IPR051335">
    <property type="entry name" value="Alanyl-tRNA_Editing_Enzymes"/>
</dbReference>
<evidence type="ECO:0000259" key="7">
    <source>
        <dbReference type="PROSITE" id="PS50860"/>
    </source>
</evidence>
<dbReference type="InterPro" id="IPR003156">
    <property type="entry name" value="DHHA1_dom"/>
</dbReference>
<protein>
    <recommendedName>
        <fullName evidence="3">Alanine--tRNA ligase</fullName>
    </recommendedName>
    <alternativeName>
        <fullName evidence="6">Alanyl-tRNA synthetase</fullName>
    </alternativeName>
</protein>
<dbReference type="InterPro" id="IPR012947">
    <property type="entry name" value="tRNA_SAD"/>
</dbReference>
<dbReference type="Gene3D" id="2.40.30.130">
    <property type="match status" value="1"/>
</dbReference>
<dbReference type="Proteomes" id="UP001291309">
    <property type="component" value="Unassembled WGS sequence"/>
</dbReference>
<evidence type="ECO:0000313" key="9">
    <source>
        <dbReference type="Proteomes" id="UP001291309"/>
    </source>
</evidence>
<dbReference type="RefSeq" id="WP_321551651.1">
    <property type="nucleotide sequence ID" value="NZ_JAXIVS010000025.1"/>
</dbReference>
<comment type="cofactor">
    <cofactor evidence="1">
        <name>Zn(2+)</name>
        <dbReference type="ChEBI" id="CHEBI:29105"/>
    </cofactor>
</comment>